<feature type="domain" description="Pyridoxamine 5'-phosphate oxidase N-terminal" evidence="2">
    <location>
        <begin position="9"/>
        <end position="97"/>
    </location>
</feature>
<sequence length="110" mass="12538">MSIVTVGALEDGVAFTTTEDRAKLRNLIRNPRCSILVSGPSWRPYLVLEGCAQIFSQRNHDKELWLQTLRKIYTSASGQNHPDWDDYDEAMIRDKRVGVKIVAEKLYGTL</sequence>
<dbReference type="PANTHER" id="PTHR35176">
    <property type="entry name" value="HEME OXYGENASE HI_0854-RELATED"/>
    <property type="match status" value="1"/>
</dbReference>
<evidence type="ECO:0000256" key="1">
    <source>
        <dbReference type="ARBA" id="ARBA00023002"/>
    </source>
</evidence>
<proteinExistence type="predicted"/>
<organism evidence="3">
    <name type="scientific">marine metagenome</name>
    <dbReference type="NCBI Taxonomy" id="408172"/>
    <lineage>
        <taxon>unclassified sequences</taxon>
        <taxon>metagenomes</taxon>
        <taxon>ecological metagenomes</taxon>
    </lineage>
</organism>
<evidence type="ECO:0000313" key="3">
    <source>
        <dbReference type="EMBL" id="SVB52691.1"/>
    </source>
</evidence>
<protein>
    <recommendedName>
        <fullName evidence="2">Pyridoxamine 5'-phosphate oxidase N-terminal domain-containing protein</fullName>
    </recommendedName>
</protein>
<dbReference type="PANTHER" id="PTHR35176:SF2">
    <property type="entry name" value="F420H(2)-DEPENDENT REDUCTASE RV1155"/>
    <property type="match status" value="1"/>
</dbReference>
<dbReference type="InterPro" id="IPR012349">
    <property type="entry name" value="Split_barrel_FMN-bd"/>
</dbReference>
<name>A0A382ERT1_9ZZZZ</name>
<keyword evidence="1" id="KW-0560">Oxidoreductase</keyword>
<dbReference type="Pfam" id="PF01243">
    <property type="entry name" value="PNPOx_N"/>
    <property type="match status" value="1"/>
</dbReference>
<dbReference type="AlphaFoldDB" id="A0A382ERT1"/>
<dbReference type="InterPro" id="IPR011576">
    <property type="entry name" value="Pyridox_Oxase_N"/>
</dbReference>
<dbReference type="EMBL" id="UINC01045662">
    <property type="protein sequence ID" value="SVB52691.1"/>
    <property type="molecule type" value="Genomic_DNA"/>
</dbReference>
<accession>A0A382ERT1</accession>
<reference evidence="3" key="1">
    <citation type="submission" date="2018-05" db="EMBL/GenBank/DDBJ databases">
        <authorList>
            <person name="Lanie J.A."/>
            <person name="Ng W.-L."/>
            <person name="Kazmierczak K.M."/>
            <person name="Andrzejewski T.M."/>
            <person name="Davidsen T.M."/>
            <person name="Wayne K.J."/>
            <person name="Tettelin H."/>
            <person name="Glass J.I."/>
            <person name="Rusch D."/>
            <person name="Podicherti R."/>
            <person name="Tsui H.-C.T."/>
            <person name="Winkler M.E."/>
        </authorList>
    </citation>
    <scope>NUCLEOTIDE SEQUENCE</scope>
</reference>
<dbReference type="GO" id="GO:0070967">
    <property type="term" value="F:coenzyme F420 binding"/>
    <property type="evidence" value="ECO:0007669"/>
    <property type="project" value="TreeGrafter"/>
</dbReference>
<dbReference type="Gene3D" id="2.30.110.10">
    <property type="entry name" value="Electron Transport, Fmn-binding Protein, Chain A"/>
    <property type="match status" value="1"/>
</dbReference>
<dbReference type="GO" id="GO:0016627">
    <property type="term" value="F:oxidoreductase activity, acting on the CH-CH group of donors"/>
    <property type="evidence" value="ECO:0007669"/>
    <property type="project" value="TreeGrafter"/>
</dbReference>
<evidence type="ECO:0000259" key="2">
    <source>
        <dbReference type="Pfam" id="PF01243"/>
    </source>
</evidence>
<dbReference type="SUPFAM" id="SSF50475">
    <property type="entry name" value="FMN-binding split barrel"/>
    <property type="match status" value="1"/>
</dbReference>
<dbReference type="GO" id="GO:0005829">
    <property type="term" value="C:cytosol"/>
    <property type="evidence" value="ECO:0007669"/>
    <property type="project" value="TreeGrafter"/>
</dbReference>
<gene>
    <name evidence="3" type="ORF">METZ01_LOCUS205545</name>
</gene>
<dbReference type="InterPro" id="IPR052019">
    <property type="entry name" value="F420H2_bilvrd_red/Heme_oxyg"/>
</dbReference>